<sequence length="25" mass="3064">MGDRLKPQLVFIIEDSIFEYDFRCQ</sequence>
<dbReference type="EMBL" id="UINC01090393">
    <property type="protein sequence ID" value="SVC42300.1"/>
    <property type="molecule type" value="Genomic_DNA"/>
</dbReference>
<gene>
    <name evidence="1" type="ORF">METZ01_LOCUS295154</name>
</gene>
<accession>A0A382M0H6</accession>
<reference evidence="1" key="1">
    <citation type="submission" date="2018-05" db="EMBL/GenBank/DDBJ databases">
        <authorList>
            <person name="Lanie J.A."/>
            <person name="Ng W.-L."/>
            <person name="Kazmierczak K.M."/>
            <person name="Andrzejewski T.M."/>
            <person name="Davidsen T.M."/>
            <person name="Wayne K.J."/>
            <person name="Tettelin H."/>
            <person name="Glass J.I."/>
            <person name="Rusch D."/>
            <person name="Podicherti R."/>
            <person name="Tsui H.-C.T."/>
            <person name="Winkler M.E."/>
        </authorList>
    </citation>
    <scope>NUCLEOTIDE SEQUENCE</scope>
</reference>
<proteinExistence type="predicted"/>
<organism evidence="1">
    <name type="scientific">marine metagenome</name>
    <dbReference type="NCBI Taxonomy" id="408172"/>
    <lineage>
        <taxon>unclassified sequences</taxon>
        <taxon>metagenomes</taxon>
        <taxon>ecological metagenomes</taxon>
    </lineage>
</organism>
<name>A0A382M0H6_9ZZZZ</name>
<evidence type="ECO:0000313" key="1">
    <source>
        <dbReference type="EMBL" id="SVC42300.1"/>
    </source>
</evidence>
<protein>
    <submittedName>
        <fullName evidence="1">Uncharacterized protein</fullName>
    </submittedName>
</protein>
<dbReference type="AlphaFoldDB" id="A0A382M0H6"/>